<evidence type="ECO:0000313" key="2">
    <source>
        <dbReference type="EMBL" id="TYL37853.1"/>
    </source>
</evidence>
<sequence length="241" mass="26309">MSRRSFLQTGVGATLGGAAVGKGTDGFNQPVSAALSRSFDVDGDGTDNVQFTRAVDPGDGRGRVLQATSQKTATRDYAAALQNLAFAKLTLADLVDDGLSYDYYVGEHNTSMAPNEVCLVLTGRGSGMDLVFRTKDDEDEDNEREEWHTRDVAPELTGESDRPGSDQPWKRLNVTHRNVTAMDESNIEHLEEDLLAHFDDDTRVRAAGLGHGTPTMEPSVIDTYYDAFTVAGREYDLPETK</sequence>
<keyword evidence="3" id="KW-1185">Reference proteome</keyword>
<feature type="region of interest" description="Disordered" evidence="1">
    <location>
        <begin position="136"/>
        <end position="170"/>
    </location>
</feature>
<dbReference type="EMBL" id="PHNJ01000007">
    <property type="protein sequence ID" value="TYL37853.1"/>
    <property type="molecule type" value="Genomic_DNA"/>
</dbReference>
<accession>A0A8J8TPW3</accession>
<dbReference type="AlphaFoldDB" id="A0A8J8TPW3"/>
<organism evidence="2 3">
    <name type="scientific">Natronococcus pandeyae</name>
    <dbReference type="NCBI Taxonomy" id="2055836"/>
    <lineage>
        <taxon>Archaea</taxon>
        <taxon>Methanobacteriati</taxon>
        <taxon>Methanobacteriota</taxon>
        <taxon>Stenosarchaea group</taxon>
        <taxon>Halobacteria</taxon>
        <taxon>Halobacteriales</taxon>
        <taxon>Natrialbaceae</taxon>
        <taxon>Natronococcus</taxon>
    </lineage>
</organism>
<name>A0A8J8TPW3_9EURY</name>
<dbReference type="RefSeq" id="WP_148858626.1">
    <property type="nucleotide sequence ID" value="NZ_PHNJ01000007.1"/>
</dbReference>
<comment type="caution">
    <text evidence="2">The sequence shown here is derived from an EMBL/GenBank/DDBJ whole genome shotgun (WGS) entry which is preliminary data.</text>
</comment>
<reference evidence="2" key="1">
    <citation type="submission" date="2017-11" db="EMBL/GenBank/DDBJ databases">
        <authorList>
            <person name="Kajale S.C."/>
            <person name="Sharma A."/>
        </authorList>
    </citation>
    <scope>NUCLEOTIDE SEQUENCE</scope>
    <source>
        <strain evidence="2">LS1_42</strain>
    </source>
</reference>
<feature type="compositionally biased region" description="Basic and acidic residues" evidence="1">
    <location>
        <begin position="145"/>
        <end position="164"/>
    </location>
</feature>
<protein>
    <submittedName>
        <fullName evidence="2">Uncharacterized protein</fullName>
    </submittedName>
</protein>
<dbReference type="Proteomes" id="UP000766904">
    <property type="component" value="Unassembled WGS sequence"/>
</dbReference>
<dbReference type="OrthoDB" id="207068at2157"/>
<proteinExistence type="predicted"/>
<evidence type="ECO:0000256" key="1">
    <source>
        <dbReference type="SAM" id="MobiDB-lite"/>
    </source>
</evidence>
<evidence type="ECO:0000313" key="3">
    <source>
        <dbReference type="Proteomes" id="UP000766904"/>
    </source>
</evidence>
<gene>
    <name evidence="2" type="ORF">CV102_14065</name>
</gene>